<dbReference type="Proteomes" id="UP000198402">
    <property type="component" value="Unassembled WGS sequence"/>
</dbReference>
<gene>
    <name evidence="1" type="ORF">IWT126_00212</name>
</gene>
<dbReference type="OrthoDB" id="9795593at2"/>
<organism evidence="1 2">
    <name type="scientific">Secundilactobacillus silagei JCM 19001</name>
    <dbReference type="NCBI Taxonomy" id="1302250"/>
    <lineage>
        <taxon>Bacteria</taxon>
        <taxon>Bacillati</taxon>
        <taxon>Bacillota</taxon>
        <taxon>Bacilli</taxon>
        <taxon>Lactobacillales</taxon>
        <taxon>Lactobacillaceae</taxon>
        <taxon>Secundilactobacillus</taxon>
    </lineage>
</organism>
<evidence type="ECO:0000313" key="1">
    <source>
        <dbReference type="EMBL" id="GAT17955.1"/>
    </source>
</evidence>
<dbReference type="AlphaFoldDB" id="A0A1Z5H4I9"/>
<keyword evidence="1" id="KW-0560">Oxidoreductase</keyword>
<evidence type="ECO:0000313" key="2">
    <source>
        <dbReference type="Proteomes" id="UP000198402"/>
    </source>
</evidence>
<dbReference type="SUPFAM" id="SSF54909">
    <property type="entry name" value="Dimeric alpha+beta barrel"/>
    <property type="match status" value="1"/>
</dbReference>
<protein>
    <submittedName>
        <fullName evidence="1">Antibiotic biosynthesis monooxygenase</fullName>
    </submittedName>
</protein>
<reference evidence="1 2" key="1">
    <citation type="submission" date="2015-11" db="EMBL/GenBank/DDBJ databases">
        <title>Draft genome sequences of new species of the genus Lactobacillus isolated from orchardgrass silage.</title>
        <authorList>
            <person name="Tohno M."/>
            <person name="Tanizawa Y."/>
            <person name="Arita M."/>
        </authorList>
    </citation>
    <scope>NUCLEOTIDE SEQUENCE [LARGE SCALE GENOMIC DNA]</scope>
    <source>
        <strain evidence="1 2">IWT126</strain>
    </source>
</reference>
<dbReference type="Gene3D" id="3.30.70.100">
    <property type="match status" value="1"/>
</dbReference>
<dbReference type="GO" id="GO:0004497">
    <property type="term" value="F:monooxygenase activity"/>
    <property type="evidence" value="ECO:0007669"/>
    <property type="project" value="UniProtKB-KW"/>
</dbReference>
<name>A0A1Z5H4I9_9LACO</name>
<keyword evidence="1" id="KW-0503">Monooxygenase</keyword>
<dbReference type="InterPro" id="IPR011008">
    <property type="entry name" value="Dimeric_a/b-barrel"/>
</dbReference>
<keyword evidence="2" id="KW-1185">Reference proteome</keyword>
<dbReference type="RefSeq" id="WP_054653823.1">
    <property type="nucleotide sequence ID" value="NZ_BBFL01000001.1"/>
</dbReference>
<proteinExistence type="predicted"/>
<comment type="caution">
    <text evidence="1">The sequence shown here is derived from an EMBL/GenBank/DDBJ whole genome shotgun (WGS) entry which is preliminary data.</text>
</comment>
<accession>A0A1Z5H4I9</accession>
<sequence length="119" mass="13648">MPAKRNAEIQQPDEPIDFITLLEVRADELETFIEDWKRRSVIMEKADGFISDTLEKSQLSDSAYQIINISHWSSYNKWLAATNNPTYAAQLAADHSRATHVKVTRGFYRPVAGGMHFYD</sequence>
<dbReference type="EMBL" id="BCMG01000001">
    <property type="protein sequence ID" value="GAT17955.1"/>
    <property type="molecule type" value="Genomic_DNA"/>
</dbReference>